<accession>A0ABQ6A311</accession>
<reference evidence="3" key="1">
    <citation type="journal article" date="2019" name="Int. J. Syst. Evol. Microbiol.">
        <title>The Global Catalogue of Microorganisms (GCM) 10K type strain sequencing project: providing services to taxonomists for standard genome sequencing and annotation.</title>
        <authorList>
            <consortium name="The Broad Institute Genomics Platform"/>
            <consortium name="The Broad Institute Genome Sequencing Center for Infectious Disease"/>
            <person name="Wu L."/>
            <person name="Ma J."/>
        </authorList>
    </citation>
    <scope>NUCLEOTIDE SEQUENCE [LARGE SCALE GENOMIC DNA]</scope>
    <source>
        <strain evidence="3">NBRC 112502</strain>
    </source>
</reference>
<evidence type="ECO:0000313" key="3">
    <source>
        <dbReference type="Proteomes" id="UP001156641"/>
    </source>
</evidence>
<organism evidence="2 3">
    <name type="scientific">Acidocella aquatica</name>
    <dbReference type="NCBI Taxonomy" id="1922313"/>
    <lineage>
        <taxon>Bacteria</taxon>
        <taxon>Pseudomonadati</taxon>
        <taxon>Pseudomonadota</taxon>
        <taxon>Alphaproteobacteria</taxon>
        <taxon>Acetobacterales</taxon>
        <taxon>Acidocellaceae</taxon>
        <taxon>Acidocella</taxon>
    </lineage>
</organism>
<dbReference type="InterPro" id="IPR029045">
    <property type="entry name" value="ClpP/crotonase-like_dom_sf"/>
</dbReference>
<dbReference type="InterPro" id="IPR014748">
    <property type="entry name" value="Enoyl-CoA_hydra_C"/>
</dbReference>
<name>A0ABQ6A311_9PROT</name>
<comment type="caution">
    <text evidence="2">The sequence shown here is derived from an EMBL/GenBank/DDBJ whole genome shotgun (WGS) entry which is preliminary data.</text>
</comment>
<dbReference type="PANTHER" id="PTHR43459">
    <property type="entry name" value="ENOYL-COA HYDRATASE"/>
    <property type="match status" value="1"/>
</dbReference>
<evidence type="ECO:0000313" key="2">
    <source>
        <dbReference type="EMBL" id="GLR65697.1"/>
    </source>
</evidence>
<dbReference type="Proteomes" id="UP001156641">
    <property type="component" value="Unassembled WGS sequence"/>
</dbReference>
<proteinExistence type="inferred from homology"/>
<dbReference type="InterPro" id="IPR001753">
    <property type="entry name" value="Enoyl-CoA_hydra/iso"/>
</dbReference>
<dbReference type="CDD" id="cd06558">
    <property type="entry name" value="crotonase-like"/>
    <property type="match status" value="1"/>
</dbReference>
<keyword evidence="3" id="KW-1185">Reference proteome</keyword>
<comment type="similarity">
    <text evidence="1">Belongs to the enoyl-CoA hydratase/isomerase family.</text>
</comment>
<dbReference type="RefSeq" id="WP_284256210.1">
    <property type="nucleotide sequence ID" value="NZ_BSOS01000006.1"/>
</dbReference>
<dbReference type="PANTHER" id="PTHR43459:SF3">
    <property type="entry name" value="ENOYL-COA HYDRATASE ECHA15 (ENOYL HYDRASE) (UNSATURATED ACYL-COA HYDRATASE) (CROTONASE)-RELATED"/>
    <property type="match status" value="1"/>
</dbReference>
<dbReference type="SUPFAM" id="SSF52096">
    <property type="entry name" value="ClpP/crotonase"/>
    <property type="match status" value="1"/>
</dbReference>
<sequence length="264" mass="28808">MAKEYKTLRYEVDGPIARLTLTRPEILNRMDDVTSEEVVHVIESLRRPGDVRVLIIASTGTTFSAGGDLDEVRRLINDFDRRMDAYDTGRRLIYGMAEITVPVVVALQGDVFGLGTSLALSGDIIIASKNVRIGDPHVKVGLVAGDGGCLVWPAAFGMARAKRHLLTGDPIGAEEAYRLGGVTDLVDTPEEVLPLAEKLAAKIAALPPVAVQLTKRSLNHVMHKAAVDGFEFSMALEQYAITTNDLVEGLDAFKEKRKPVYRNR</sequence>
<dbReference type="EMBL" id="BSOS01000006">
    <property type="protein sequence ID" value="GLR65697.1"/>
    <property type="molecule type" value="Genomic_DNA"/>
</dbReference>
<gene>
    <name evidence="2" type="primary">paaG_1</name>
    <name evidence="2" type="ORF">GCM10010909_03750</name>
</gene>
<dbReference type="Gene3D" id="3.90.226.10">
    <property type="entry name" value="2-enoyl-CoA Hydratase, Chain A, domain 1"/>
    <property type="match status" value="1"/>
</dbReference>
<evidence type="ECO:0000256" key="1">
    <source>
        <dbReference type="ARBA" id="ARBA00005254"/>
    </source>
</evidence>
<protein>
    <submittedName>
        <fullName evidence="2">Enoyl-CoA hydratase</fullName>
    </submittedName>
</protein>
<dbReference type="Gene3D" id="1.10.12.10">
    <property type="entry name" value="Lyase 2-enoyl-coa Hydratase, Chain A, domain 2"/>
    <property type="match status" value="1"/>
</dbReference>
<dbReference type="Pfam" id="PF00378">
    <property type="entry name" value="ECH_1"/>
    <property type="match status" value="1"/>
</dbReference>